<feature type="transmembrane region" description="Helical" evidence="4">
    <location>
        <begin position="12"/>
        <end position="36"/>
    </location>
</feature>
<feature type="domain" description="Histidine kinase" evidence="5">
    <location>
        <begin position="287"/>
        <end position="465"/>
    </location>
</feature>
<accession>A0ABN2KST6</accession>
<keyword evidence="2" id="KW-0418">Kinase</keyword>
<keyword evidence="4" id="KW-0812">Transmembrane</keyword>
<evidence type="ECO:0000256" key="2">
    <source>
        <dbReference type="ARBA" id="ARBA00022777"/>
    </source>
</evidence>
<dbReference type="Gene3D" id="3.30.565.10">
    <property type="entry name" value="Histidine kinase-like ATPase, C-terminal domain"/>
    <property type="match status" value="1"/>
</dbReference>
<dbReference type="Pfam" id="PF02518">
    <property type="entry name" value="HATPase_c"/>
    <property type="match status" value="1"/>
</dbReference>
<dbReference type="InterPro" id="IPR011712">
    <property type="entry name" value="Sig_transdc_His_kin_sub3_dim/P"/>
</dbReference>
<dbReference type="Pfam" id="PF07730">
    <property type="entry name" value="HisKA_3"/>
    <property type="match status" value="1"/>
</dbReference>
<sequence>MGNSTLVPSLMLVGWAIGLVVTALVVWSPHVLFGYYGPSMHLVLDTVDACVALLVAYLLHGRFTRRRRLQDLLLAQGLILLAVAGIGLTYAAESLDGSHGGSLDVWLPLAVRTAGAAFIAGAALVSPAREVPVASWWWAVVVPVAFVVVISLALWAGGPLLPTPLGPTDGNGALQPPILSGHPLLLTAQGAAAACFFVASIAFTSRALSRADPLLHWLGPACALAAFARVNYALFPSLYTDWIYTGDILRTGFYLFLLIGASREIEQYWDARSRAAVLEDRRRLARELHDSVIQELALIRMEGHALPADEPTRGRILGACDRALDEVRVAVQALGTAADEPLGFVLHRAARELAQRYRVHLEVDVDDSIDAGPEQQHALLRIVQEAVSNAVRHGRAEKLCLRLARNGDGRRLVVKDDGAGFDVRRATGTDAGYGLISMRERAGSLPGALEVCSEPGRGSEVTVTW</sequence>
<feature type="transmembrane region" description="Helical" evidence="4">
    <location>
        <begin position="72"/>
        <end position="93"/>
    </location>
</feature>
<dbReference type="InterPro" id="IPR005467">
    <property type="entry name" value="His_kinase_dom"/>
</dbReference>
<feature type="transmembrane region" description="Helical" evidence="4">
    <location>
        <begin position="215"/>
        <end position="235"/>
    </location>
</feature>
<evidence type="ECO:0000313" key="7">
    <source>
        <dbReference type="Proteomes" id="UP001501204"/>
    </source>
</evidence>
<protein>
    <recommendedName>
        <fullName evidence="5">Histidine kinase domain-containing protein</fullName>
    </recommendedName>
</protein>
<dbReference type="SUPFAM" id="SSF55874">
    <property type="entry name" value="ATPase domain of HSP90 chaperone/DNA topoisomerase II/histidine kinase"/>
    <property type="match status" value="1"/>
</dbReference>
<feature type="transmembrane region" description="Helical" evidence="4">
    <location>
        <begin position="137"/>
        <end position="157"/>
    </location>
</feature>
<dbReference type="InterPro" id="IPR050482">
    <property type="entry name" value="Sensor_HK_TwoCompSys"/>
</dbReference>
<evidence type="ECO:0000259" key="5">
    <source>
        <dbReference type="PROSITE" id="PS50109"/>
    </source>
</evidence>
<dbReference type="InterPro" id="IPR036890">
    <property type="entry name" value="HATPase_C_sf"/>
</dbReference>
<gene>
    <name evidence="6" type="ORF">GCM10009767_24830</name>
</gene>
<comment type="caution">
    <text evidence="6">The sequence shown here is derived from an EMBL/GenBank/DDBJ whole genome shotgun (WGS) entry which is preliminary data.</text>
</comment>
<dbReference type="Proteomes" id="UP001501204">
    <property type="component" value="Unassembled WGS sequence"/>
</dbReference>
<evidence type="ECO:0000256" key="3">
    <source>
        <dbReference type="ARBA" id="ARBA00023012"/>
    </source>
</evidence>
<keyword evidence="4" id="KW-1133">Transmembrane helix</keyword>
<evidence type="ECO:0000313" key="6">
    <source>
        <dbReference type="EMBL" id="GAA1765213.1"/>
    </source>
</evidence>
<dbReference type="EMBL" id="BAAAOA010000029">
    <property type="protein sequence ID" value="GAA1765213.1"/>
    <property type="molecule type" value="Genomic_DNA"/>
</dbReference>
<evidence type="ECO:0000256" key="1">
    <source>
        <dbReference type="ARBA" id="ARBA00022679"/>
    </source>
</evidence>
<feature type="transmembrane region" description="Helical" evidence="4">
    <location>
        <begin position="105"/>
        <end position="125"/>
    </location>
</feature>
<dbReference type="InterPro" id="IPR003594">
    <property type="entry name" value="HATPase_dom"/>
</dbReference>
<dbReference type="CDD" id="cd16917">
    <property type="entry name" value="HATPase_UhpB-NarQ-NarX-like"/>
    <property type="match status" value="1"/>
</dbReference>
<proteinExistence type="predicted"/>
<feature type="transmembrane region" description="Helical" evidence="4">
    <location>
        <begin position="42"/>
        <end position="60"/>
    </location>
</feature>
<keyword evidence="7" id="KW-1185">Reference proteome</keyword>
<name>A0ABN2KST6_9MICC</name>
<keyword evidence="4" id="KW-0472">Membrane</keyword>
<dbReference type="PANTHER" id="PTHR24421">
    <property type="entry name" value="NITRATE/NITRITE SENSOR PROTEIN NARX-RELATED"/>
    <property type="match status" value="1"/>
</dbReference>
<dbReference type="PROSITE" id="PS50109">
    <property type="entry name" value="HIS_KIN"/>
    <property type="match status" value="1"/>
</dbReference>
<reference evidence="6 7" key="1">
    <citation type="journal article" date="2019" name="Int. J. Syst. Evol. Microbiol.">
        <title>The Global Catalogue of Microorganisms (GCM) 10K type strain sequencing project: providing services to taxonomists for standard genome sequencing and annotation.</title>
        <authorList>
            <consortium name="The Broad Institute Genomics Platform"/>
            <consortium name="The Broad Institute Genome Sequencing Center for Infectious Disease"/>
            <person name="Wu L."/>
            <person name="Ma J."/>
        </authorList>
    </citation>
    <scope>NUCLEOTIDE SEQUENCE [LARGE SCALE GENOMIC DNA]</scope>
    <source>
        <strain evidence="6 7">JCM 14735</strain>
    </source>
</reference>
<organism evidence="6 7">
    <name type="scientific">Kocuria aegyptia</name>
    <dbReference type="NCBI Taxonomy" id="330943"/>
    <lineage>
        <taxon>Bacteria</taxon>
        <taxon>Bacillati</taxon>
        <taxon>Actinomycetota</taxon>
        <taxon>Actinomycetes</taxon>
        <taxon>Micrococcales</taxon>
        <taxon>Micrococcaceae</taxon>
        <taxon>Kocuria</taxon>
    </lineage>
</organism>
<dbReference type="Gene3D" id="1.20.5.1930">
    <property type="match status" value="1"/>
</dbReference>
<keyword evidence="3" id="KW-0902">Two-component regulatory system</keyword>
<evidence type="ECO:0000256" key="4">
    <source>
        <dbReference type="SAM" id="Phobius"/>
    </source>
</evidence>
<feature type="transmembrane region" description="Helical" evidence="4">
    <location>
        <begin position="184"/>
        <end position="203"/>
    </location>
</feature>
<keyword evidence="1" id="KW-0808">Transferase</keyword>